<dbReference type="PANTHER" id="PTHR15503:SF36">
    <property type="entry name" value="RETROTRANSPOSON GAG-LIKE PROTEIN 5"/>
    <property type="match status" value="1"/>
</dbReference>
<dbReference type="InterPro" id="IPR001878">
    <property type="entry name" value="Znf_CCHC"/>
</dbReference>
<name>A0A1A7ZHT5_NOTFU</name>
<feature type="domain" description="CCHC-type" evidence="3">
    <location>
        <begin position="322"/>
        <end position="336"/>
    </location>
</feature>
<dbReference type="SUPFAM" id="SSF57756">
    <property type="entry name" value="Retrovirus zinc finger-like domains"/>
    <property type="match status" value="1"/>
</dbReference>
<keyword evidence="1" id="KW-0479">Metal-binding</keyword>
<dbReference type="Gene3D" id="4.10.60.10">
    <property type="entry name" value="Zinc finger, CCHC-type"/>
    <property type="match status" value="1"/>
</dbReference>
<dbReference type="InterPro" id="IPR036875">
    <property type="entry name" value="Znf_CCHC_sf"/>
</dbReference>
<feature type="region of interest" description="Disordered" evidence="2">
    <location>
        <begin position="1"/>
        <end position="26"/>
    </location>
</feature>
<sequence length="345" mass="38747">MSWVKKLQPSMTESSGQNSDPLAESLPPALASTLSKHENSIQSLLEHQSKTNQHLFQLESVIRQFNDKLTASIPSAPPSAAQALPVQTVQAPRLHFRVPESSPSDTYRGEYGQVRGFLLQCDLTFGTYPETYNNDQIKISYIVGLLRGRALQWAEARSRDPDFLKGTLHDFLTEFRNTFDNTETPAEISKTLWNMKQGKQTVLDFAIDFRTLATISKMDPDSLKGAFSQALNTSLQDQLAFCPEPETLEDLISLAARIEKRQRSRPRPVQPCYQPVLQNQFVQSASPPRPINVSVPQDEPMQVGRASLTPEERLHRLSSRLCLYCGKPGHFLSSCPVRPKGRARQ</sequence>
<dbReference type="EMBL" id="HADY01003749">
    <property type="protein sequence ID" value="SBP42234.1"/>
    <property type="molecule type" value="Transcribed_RNA"/>
</dbReference>
<proteinExistence type="predicted"/>
<dbReference type="PANTHER" id="PTHR15503">
    <property type="entry name" value="LDOC1 RELATED"/>
    <property type="match status" value="1"/>
</dbReference>
<feature type="compositionally biased region" description="Polar residues" evidence="2">
    <location>
        <begin position="9"/>
        <end position="20"/>
    </location>
</feature>
<evidence type="ECO:0000256" key="1">
    <source>
        <dbReference type="PROSITE-ProRule" id="PRU00047"/>
    </source>
</evidence>
<dbReference type="PROSITE" id="PS50158">
    <property type="entry name" value="ZF_CCHC"/>
    <property type="match status" value="1"/>
</dbReference>
<reference evidence="4" key="2">
    <citation type="submission" date="2016-06" db="EMBL/GenBank/DDBJ databases">
        <title>The genome of a short-lived fish provides insights into sex chromosome evolution and the genetic control of aging.</title>
        <authorList>
            <person name="Reichwald K."/>
            <person name="Felder M."/>
            <person name="Petzold A."/>
            <person name="Koch P."/>
            <person name="Groth M."/>
            <person name="Platzer M."/>
        </authorList>
    </citation>
    <scope>NUCLEOTIDE SEQUENCE</scope>
    <source>
        <tissue evidence="4">Brain</tissue>
    </source>
</reference>
<dbReference type="GO" id="GO:0003676">
    <property type="term" value="F:nucleic acid binding"/>
    <property type="evidence" value="ECO:0007669"/>
    <property type="project" value="InterPro"/>
</dbReference>
<keyword evidence="1" id="KW-0863">Zinc-finger</keyword>
<keyword evidence="1" id="KW-0862">Zinc</keyword>
<evidence type="ECO:0000259" key="3">
    <source>
        <dbReference type="PROSITE" id="PS50158"/>
    </source>
</evidence>
<evidence type="ECO:0000256" key="2">
    <source>
        <dbReference type="SAM" id="MobiDB-lite"/>
    </source>
</evidence>
<evidence type="ECO:0000313" key="4">
    <source>
        <dbReference type="EMBL" id="SBP42234.1"/>
    </source>
</evidence>
<dbReference type="InterPro" id="IPR005162">
    <property type="entry name" value="Retrotrans_gag_dom"/>
</dbReference>
<dbReference type="GO" id="GO:0008270">
    <property type="term" value="F:zinc ion binding"/>
    <property type="evidence" value="ECO:0007669"/>
    <property type="project" value="UniProtKB-KW"/>
</dbReference>
<protein>
    <recommendedName>
        <fullName evidence="3">CCHC-type domain-containing protein</fullName>
    </recommendedName>
</protein>
<dbReference type="InterPro" id="IPR032567">
    <property type="entry name" value="RTL1-rel"/>
</dbReference>
<accession>A0A1A7ZHT5</accession>
<dbReference type="AlphaFoldDB" id="A0A1A7ZHT5"/>
<organism evidence="4">
    <name type="scientific">Nothobranchius furzeri</name>
    <name type="common">Turquoise killifish</name>
    <dbReference type="NCBI Taxonomy" id="105023"/>
    <lineage>
        <taxon>Eukaryota</taxon>
        <taxon>Metazoa</taxon>
        <taxon>Chordata</taxon>
        <taxon>Craniata</taxon>
        <taxon>Vertebrata</taxon>
        <taxon>Euteleostomi</taxon>
        <taxon>Actinopterygii</taxon>
        <taxon>Neopterygii</taxon>
        <taxon>Teleostei</taxon>
        <taxon>Neoteleostei</taxon>
        <taxon>Acanthomorphata</taxon>
        <taxon>Ovalentaria</taxon>
        <taxon>Atherinomorphae</taxon>
        <taxon>Cyprinodontiformes</taxon>
        <taxon>Nothobranchiidae</taxon>
        <taxon>Nothobranchius</taxon>
    </lineage>
</organism>
<gene>
    <name evidence="4" type="primary">Nfu_g_1_013088</name>
</gene>
<reference evidence="4" key="1">
    <citation type="submission" date="2016-05" db="EMBL/GenBank/DDBJ databases">
        <authorList>
            <person name="Lavstsen T."/>
            <person name="Jespersen J.S."/>
        </authorList>
    </citation>
    <scope>NUCLEOTIDE SEQUENCE</scope>
    <source>
        <tissue evidence="4">Brain</tissue>
    </source>
</reference>
<dbReference type="Pfam" id="PF03732">
    <property type="entry name" value="Retrotrans_gag"/>
    <property type="match status" value="1"/>
</dbReference>